<name>B7VTV8_VIBA3</name>
<proteinExistence type="predicted"/>
<dbReference type="PROSITE" id="PS51257">
    <property type="entry name" value="PROKAR_LIPOPROTEIN"/>
    <property type="match status" value="1"/>
</dbReference>
<feature type="chain" id="PRO_5002863020" description="Lipoprotein" evidence="1">
    <location>
        <begin position="26"/>
        <end position="417"/>
    </location>
</feature>
<dbReference type="KEGG" id="vsp:VS_II1021"/>
<accession>B7VTV8</accession>
<evidence type="ECO:0008006" key="4">
    <source>
        <dbReference type="Google" id="ProtNLM"/>
    </source>
</evidence>
<gene>
    <name evidence="2" type="ordered locus">VS_II1021</name>
</gene>
<evidence type="ECO:0000256" key="1">
    <source>
        <dbReference type="SAM" id="SignalP"/>
    </source>
</evidence>
<evidence type="ECO:0000313" key="2">
    <source>
        <dbReference type="EMBL" id="CAV26887.1"/>
    </source>
</evidence>
<reference evidence="2 3" key="1">
    <citation type="submission" date="2009-02" db="EMBL/GenBank/DDBJ databases">
        <title>Vibrio splendidus str. LGP32 complete genome.</title>
        <authorList>
            <person name="Mazel D."/>
            <person name="Le Roux F."/>
        </authorList>
    </citation>
    <scope>NUCLEOTIDE SEQUENCE [LARGE SCALE GENOMIC DNA]</scope>
    <source>
        <strain evidence="2 3">LGP32</strain>
    </source>
</reference>
<protein>
    <recommendedName>
        <fullName evidence="4">Lipoprotein</fullName>
    </recommendedName>
</protein>
<dbReference type="SUPFAM" id="SSF69304">
    <property type="entry name" value="Tricorn protease N-terminal domain"/>
    <property type="match status" value="1"/>
</dbReference>
<dbReference type="AlphaFoldDB" id="B7VTV8"/>
<keyword evidence="1" id="KW-0732">Signal</keyword>
<dbReference type="STRING" id="575788.VS_II1021"/>
<dbReference type="eggNOG" id="ENOG5033DIM">
    <property type="taxonomic scope" value="Bacteria"/>
</dbReference>
<dbReference type="HOGENOM" id="CLU_769338_0_0_6"/>
<organism evidence="2 3">
    <name type="scientific">Vibrio atlanticus (strain LGP32)</name>
    <name type="common">Vibrio splendidus (strain Mel32)</name>
    <dbReference type="NCBI Taxonomy" id="575788"/>
    <lineage>
        <taxon>Bacteria</taxon>
        <taxon>Pseudomonadati</taxon>
        <taxon>Pseudomonadota</taxon>
        <taxon>Gammaproteobacteria</taxon>
        <taxon>Vibrionales</taxon>
        <taxon>Vibrionaceae</taxon>
        <taxon>Vibrio</taxon>
    </lineage>
</organism>
<feature type="signal peptide" evidence="1">
    <location>
        <begin position="1"/>
        <end position="25"/>
    </location>
</feature>
<evidence type="ECO:0000313" key="3">
    <source>
        <dbReference type="Proteomes" id="UP000009100"/>
    </source>
</evidence>
<sequence length="417" mass="47192">MKVHYKMKRTTLSIMLLSTAMLLTGCGEESNQTSNAATTQSVEKEPTQKACYNVGETTSFERRDVTGARCQWQSEHNFIVYSEDLSKPEYPGTLPVKPGYAVRRAKEWPREDLSDASSYDKPRIQFWWNNVSSRDPLVNDYENGYKIWSVKIDGTDLRLVTDDMPSMASPQNYVTSRSPNNRYVAYAYSFGGPLIKAIFDIETQQSIQLGSASTKPYLVWADDSSYIYFSDGFKRFKYTLATGTKEEVDVPLSEDTVIVDGKLINAAGLGVGVYDAKTLKRLYTILPEKEFEDSVDIEKRIYRQIAISPNGKYVWGINSYRKVLINVEDKTWLAFSNEGDEKKVYAKVVNISNNGNETQRGAAKITIRRYGADYRYEMNGNGAQSWKVIHSGRVAKTPVLYNADANGGRFLEVENDE</sequence>
<dbReference type="EMBL" id="FM954973">
    <property type="protein sequence ID" value="CAV26887.1"/>
    <property type="molecule type" value="Genomic_DNA"/>
</dbReference>
<dbReference type="Proteomes" id="UP000009100">
    <property type="component" value="Chromosome 2"/>
</dbReference>